<evidence type="ECO:0000313" key="3">
    <source>
        <dbReference type="Proteomes" id="UP000292958"/>
    </source>
</evidence>
<accession>A0A4Q7Y050</accession>
<reference evidence="2 3" key="1">
    <citation type="submission" date="2019-02" db="EMBL/GenBank/DDBJ databases">
        <title>Genomic Encyclopedia of Archaeal and Bacterial Type Strains, Phase II (KMG-II): from individual species to whole genera.</title>
        <authorList>
            <person name="Goeker M."/>
        </authorList>
    </citation>
    <scope>NUCLEOTIDE SEQUENCE [LARGE SCALE GENOMIC DNA]</scope>
    <source>
        <strain evidence="2 3">DSM 18101</strain>
    </source>
</reference>
<comment type="caution">
    <text evidence="2">The sequence shown here is derived from an EMBL/GenBank/DDBJ whole genome shotgun (WGS) entry which is preliminary data.</text>
</comment>
<dbReference type="RefSeq" id="WP_130425294.1">
    <property type="nucleotide sequence ID" value="NZ_SHKW01000008.1"/>
</dbReference>
<evidence type="ECO:0000313" key="2">
    <source>
        <dbReference type="EMBL" id="RZU28909.1"/>
    </source>
</evidence>
<dbReference type="Proteomes" id="UP000292958">
    <property type="component" value="Unassembled WGS sequence"/>
</dbReference>
<proteinExistence type="predicted"/>
<protein>
    <submittedName>
        <fullName evidence="2">TniQ protein</fullName>
    </submittedName>
</protein>
<feature type="domain" description="TniQ" evidence="1">
    <location>
        <begin position="6"/>
        <end position="125"/>
    </location>
</feature>
<keyword evidence="3" id="KW-1185">Reference proteome</keyword>
<dbReference type="InterPro" id="IPR009492">
    <property type="entry name" value="TniQ"/>
</dbReference>
<dbReference type="OrthoDB" id="9036115at2"/>
<gene>
    <name evidence="2" type="ORF">BDD14_6492</name>
</gene>
<organism evidence="2 3">
    <name type="scientific">Edaphobacter modestus</name>
    <dbReference type="NCBI Taxonomy" id="388466"/>
    <lineage>
        <taxon>Bacteria</taxon>
        <taxon>Pseudomonadati</taxon>
        <taxon>Acidobacteriota</taxon>
        <taxon>Terriglobia</taxon>
        <taxon>Terriglobales</taxon>
        <taxon>Acidobacteriaceae</taxon>
        <taxon>Edaphobacter</taxon>
    </lineage>
</organism>
<name>A0A4Q7Y050_9BACT</name>
<dbReference type="AlphaFoldDB" id="A0A4Q7Y050"/>
<sequence>MSHLLPCHPHRLNIEILSTWMLRIASDNDVSVKRLCAWLGDDRFRALDSMAHYNPLINSIAEAVGVEKEIVIQSLPSGLYGLFGTSISPTGWPGTFPQQWRLLEGTPSRNLGNQYCPICLRKFGHYQLHGLSPSIVAAYSTSASFEIAVLIAERHFEVHPGFSTPALLIQKEIFNSAHIAADQS</sequence>
<evidence type="ECO:0000259" key="1">
    <source>
        <dbReference type="Pfam" id="PF06527"/>
    </source>
</evidence>
<dbReference type="Pfam" id="PF06527">
    <property type="entry name" value="TniQ"/>
    <property type="match status" value="1"/>
</dbReference>
<dbReference type="EMBL" id="SHKW01000008">
    <property type="protein sequence ID" value="RZU28909.1"/>
    <property type="molecule type" value="Genomic_DNA"/>
</dbReference>